<sequence length="269" mass="31454">IQVQYKDQVASFTTDSKSGKEFLNYTCKHFHQNPNRSRLQVVTNSEQKIYINSHDDMNTQIKNYDLLMLKYIGPQFNYQSVFLFEYIGPIVLWIILNKHLLSANSIAWLLHYTKRVLETLFVHKFSNDTMPLKNLFRNCAYYWGFAAWNAVSATKSCSSTCNSLFLVLFLILEAMNFYTHVVLKNLRPSGERTYANPQNFCFKTVACPNYGFEVACWVVFSLYSKTIASWAFTVCGFAQINQWAAQKRYRYKKLFGDEGKKKWKIVVGW</sequence>
<dbReference type="InterPro" id="IPR039357">
    <property type="entry name" value="SRD5A/TECR"/>
</dbReference>
<keyword evidence="6" id="KW-0560">Oxidoreductase</keyword>
<evidence type="ECO:0000256" key="4">
    <source>
        <dbReference type="ARBA" id="ARBA00022692"/>
    </source>
</evidence>
<dbReference type="PANTHER" id="PTHR10556">
    <property type="entry name" value="3-OXO-5-ALPHA-STEROID 4-DEHYDROGENASE"/>
    <property type="match status" value="1"/>
</dbReference>
<dbReference type="InterPro" id="IPR001104">
    <property type="entry name" value="3-oxo-5_a-steroid_4-DH_C"/>
</dbReference>
<feature type="non-terminal residue" evidence="11">
    <location>
        <position position="1"/>
    </location>
</feature>
<dbReference type="AlphaFoldDB" id="A0A146KAZ9"/>
<dbReference type="Pfam" id="PF02544">
    <property type="entry name" value="Steroid_dh"/>
    <property type="match status" value="1"/>
</dbReference>
<evidence type="ECO:0000259" key="10">
    <source>
        <dbReference type="Pfam" id="PF02544"/>
    </source>
</evidence>
<dbReference type="GO" id="GO:0016020">
    <property type="term" value="C:membrane"/>
    <property type="evidence" value="ECO:0007669"/>
    <property type="project" value="UniProtKB-SubCell"/>
</dbReference>
<dbReference type="PROSITE" id="PS50244">
    <property type="entry name" value="S5A_REDUCTASE"/>
    <property type="match status" value="1"/>
</dbReference>
<feature type="transmembrane region" description="Helical" evidence="9">
    <location>
        <begin position="227"/>
        <end position="245"/>
    </location>
</feature>
<accession>A0A146KAZ9</accession>
<protein>
    <submittedName>
        <fullName evidence="11">3-oxo-5-alpha-steroid 4-dehydrogenase family protein</fullName>
    </submittedName>
</protein>
<evidence type="ECO:0000256" key="2">
    <source>
        <dbReference type="ARBA" id="ARBA00007742"/>
    </source>
</evidence>
<evidence type="ECO:0000313" key="11">
    <source>
        <dbReference type="EMBL" id="JAP93727.1"/>
    </source>
</evidence>
<evidence type="ECO:0000256" key="7">
    <source>
        <dbReference type="ARBA" id="ARBA00023098"/>
    </source>
</evidence>
<evidence type="ECO:0000256" key="6">
    <source>
        <dbReference type="ARBA" id="ARBA00023002"/>
    </source>
</evidence>
<keyword evidence="7" id="KW-0443">Lipid metabolism</keyword>
<comment type="similarity">
    <text evidence="2">Belongs to the steroid 5-alpha reductase family.</text>
</comment>
<keyword evidence="8 9" id="KW-0472">Membrane</keyword>
<dbReference type="EMBL" id="GDID01002879">
    <property type="protein sequence ID" value="JAP93727.1"/>
    <property type="molecule type" value="Transcribed_RNA"/>
</dbReference>
<organism evidence="11">
    <name type="scientific">Trepomonas sp. PC1</name>
    <dbReference type="NCBI Taxonomy" id="1076344"/>
    <lineage>
        <taxon>Eukaryota</taxon>
        <taxon>Metamonada</taxon>
        <taxon>Diplomonadida</taxon>
        <taxon>Hexamitidae</taxon>
        <taxon>Hexamitinae</taxon>
        <taxon>Trepomonas</taxon>
    </lineage>
</organism>
<feature type="transmembrane region" description="Helical" evidence="9">
    <location>
        <begin position="164"/>
        <end position="183"/>
    </location>
</feature>
<feature type="domain" description="3-oxo-5-alpha-steroid 4-dehydrogenase C-terminal" evidence="10">
    <location>
        <begin position="129"/>
        <end position="267"/>
    </location>
</feature>
<evidence type="ECO:0000256" key="3">
    <source>
        <dbReference type="ARBA" id="ARBA00022516"/>
    </source>
</evidence>
<proteinExistence type="inferred from homology"/>
<keyword evidence="4 9" id="KW-0812">Transmembrane</keyword>
<reference evidence="11" key="1">
    <citation type="submission" date="2015-07" db="EMBL/GenBank/DDBJ databases">
        <title>Adaptation to a free-living lifestyle via gene acquisitions in the diplomonad Trepomonas sp. PC1.</title>
        <authorList>
            <person name="Xu F."/>
            <person name="Jerlstrom-Hultqvist J."/>
            <person name="Kolisko M."/>
            <person name="Simpson A.G.B."/>
            <person name="Roger A.J."/>
            <person name="Svard S.G."/>
            <person name="Andersson J.O."/>
        </authorList>
    </citation>
    <scope>NUCLEOTIDE SEQUENCE</scope>
    <source>
        <strain evidence="11">PC1</strain>
    </source>
</reference>
<dbReference type="PANTHER" id="PTHR10556:SF28">
    <property type="entry name" value="VERY-LONG-CHAIN ENOYL-COA REDUCTASE"/>
    <property type="match status" value="1"/>
</dbReference>
<dbReference type="GO" id="GO:0016627">
    <property type="term" value="F:oxidoreductase activity, acting on the CH-CH group of donors"/>
    <property type="evidence" value="ECO:0007669"/>
    <property type="project" value="InterPro"/>
</dbReference>
<gene>
    <name evidence="11" type="ORF">TPC1_13886</name>
</gene>
<evidence type="ECO:0000256" key="8">
    <source>
        <dbReference type="ARBA" id="ARBA00023136"/>
    </source>
</evidence>
<evidence type="ECO:0000256" key="5">
    <source>
        <dbReference type="ARBA" id="ARBA00022989"/>
    </source>
</evidence>
<keyword evidence="5 9" id="KW-1133">Transmembrane helix</keyword>
<name>A0A146KAZ9_9EUKA</name>
<dbReference type="GO" id="GO:0042761">
    <property type="term" value="P:very long-chain fatty acid biosynthetic process"/>
    <property type="evidence" value="ECO:0007669"/>
    <property type="project" value="TreeGrafter"/>
</dbReference>
<evidence type="ECO:0000256" key="1">
    <source>
        <dbReference type="ARBA" id="ARBA00004141"/>
    </source>
</evidence>
<keyword evidence="3" id="KW-0444">Lipid biosynthesis</keyword>
<comment type="subcellular location">
    <subcellularLocation>
        <location evidence="1">Membrane</location>
        <topology evidence="1">Multi-pass membrane protein</topology>
    </subcellularLocation>
</comment>
<evidence type="ECO:0000256" key="9">
    <source>
        <dbReference type="SAM" id="Phobius"/>
    </source>
</evidence>